<protein>
    <submittedName>
        <fullName evidence="2">Uncharacterized protein</fullName>
    </submittedName>
</protein>
<accession>A0AAD4UN44</accession>
<organism evidence="2 3">
    <name type="scientific">Ovis ammon polii</name>
    <dbReference type="NCBI Taxonomy" id="230172"/>
    <lineage>
        <taxon>Eukaryota</taxon>
        <taxon>Metazoa</taxon>
        <taxon>Chordata</taxon>
        <taxon>Craniata</taxon>
        <taxon>Vertebrata</taxon>
        <taxon>Euteleostomi</taxon>
        <taxon>Mammalia</taxon>
        <taxon>Eutheria</taxon>
        <taxon>Laurasiatheria</taxon>
        <taxon>Artiodactyla</taxon>
        <taxon>Ruminantia</taxon>
        <taxon>Pecora</taxon>
        <taxon>Bovidae</taxon>
        <taxon>Caprinae</taxon>
        <taxon>Ovis</taxon>
    </lineage>
</organism>
<keyword evidence="3" id="KW-1185">Reference proteome</keyword>
<evidence type="ECO:0000256" key="1">
    <source>
        <dbReference type="SAM" id="MobiDB-lite"/>
    </source>
</evidence>
<sequence length="131" mass="13926">METFPVHNQAEQVCRGGSTRGLSEQPVLAVSHQILDFPGGIEDGNPPTSAEDTGSIPGLGRSHMPRSHKDRVPQVTEAISKWRARASISGNEEGNDIGSKFTDSENLFLVASGLSCSMRGLHCGVQSAQDP</sequence>
<name>A0AAD4UN44_OVIAM</name>
<proteinExistence type="predicted"/>
<feature type="region of interest" description="Disordered" evidence="1">
    <location>
        <begin position="1"/>
        <end position="20"/>
    </location>
</feature>
<reference evidence="2" key="1">
    <citation type="submission" date="2022-03" db="EMBL/GenBank/DDBJ databases">
        <title>Genomic analyses of argali, domestic sheep and their hybrids provide insights into chromosomal evolution, heterosis and genetic basis of agronomic traits.</title>
        <authorList>
            <person name="Li M."/>
        </authorList>
    </citation>
    <scope>NUCLEOTIDE SEQUENCE</scope>
    <source>
        <strain evidence="2">CAU-MHL-2022a</strain>
        <tissue evidence="2">Skin</tissue>
    </source>
</reference>
<gene>
    <name evidence="2" type="ORF">MG293_001818</name>
</gene>
<dbReference type="Proteomes" id="UP001214576">
    <property type="component" value="Unassembled WGS sequence"/>
</dbReference>
<dbReference type="AlphaFoldDB" id="A0AAD4UN44"/>
<evidence type="ECO:0000313" key="2">
    <source>
        <dbReference type="EMBL" id="KAI4549488.1"/>
    </source>
</evidence>
<dbReference type="EMBL" id="JAKZEL010000001">
    <property type="protein sequence ID" value="KAI4549488.1"/>
    <property type="molecule type" value="Genomic_DNA"/>
</dbReference>
<comment type="caution">
    <text evidence="2">The sequence shown here is derived from an EMBL/GenBank/DDBJ whole genome shotgun (WGS) entry which is preliminary data.</text>
</comment>
<feature type="region of interest" description="Disordered" evidence="1">
    <location>
        <begin position="36"/>
        <end position="73"/>
    </location>
</feature>
<evidence type="ECO:0000313" key="3">
    <source>
        <dbReference type="Proteomes" id="UP001214576"/>
    </source>
</evidence>